<keyword evidence="7 8" id="KW-0472">Membrane</keyword>
<sequence length="176" mass="19180">MLKALTRIEHWLDSICNFMALMSGIIAVLAVILVCVEVISRYSGVGRIAIANEYSGYALVFIVFVAAANAVKTGIFVRVRFFISWLPRRVQGITNIFALVLGSIVVGVFSWRVVALFAQSLKLGATSLYATYTPIAIPQGFIIAGLFMLELMLIRLTIKASLDFMAGAVPEIGETD</sequence>
<keyword evidence="5 8" id="KW-0812">Transmembrane</keyword>
<evidence type="ECO:0000256" key="1">
    <source>
        <dbReference type="ARBA" id="ARBA00004429"/>
    </source>
</evidence>
<organism evidence="10">
    <name type="scientific">marine sediment metagenome</name>
    <dbReference type="NCBI Taxonomy" id="412755"/>
    <lineage>
        <taxon>unclassified sequences</taxon>
        <taxon>metagenomes</taxon>
        <taxon>ecological metagenomes</taxon>
    </lineage>
</organism>
<evidence type="ECO:0000313" key="10">
    <source>
        <dbReference type="EMBL" id="GAJ00762.1"/>
    </source>
</evidence>
<proteinExistence type="predicted"/>
<evidence type="ECO:0000256" key="8">
    <source>
        <dbReference type="SAM" id="Phobius"/>
    </source>
</evidence>
<evidence type="ECO:0000256" key="6">
    <source>
        <dbReference type="ARBA" id="ARBA00022989"/>
    </source>
</evidence>
<comment type="subcellular location">
    <subcellularLocation>
        <location evidence="1">Cell inner membrane</location>
        <topology evidence="1">Multi-pass membrane protein</topology>
    </subcellularLocation>
</comment>
<evidence type="ECO:0000256" key="4">
    <source>
        <dbReference type="ARBA" id="ARBA00022519"/>
    </source>
</evidence>
<dbReference type="Pfam" id="PF04290">
    <property type="entry name" value="DctQ"/>
    <property type="match status" value="1"/>
</dbReference>
<dbReference type="InterPro" id="IPR007387">
    <property type="entry name" value="TRAP_DctQ"/>
</dbReference>
<dbReference type="GO" id="GO:0005886">
    <property type="term" value="C:plasma membrane"/>
    <property type="evidence" value="ECO:0007669"/>
    <property type="project" value="UniProtKB-SubCell"/>
</dbReference>
<protein>
    <recommendedName>
        <fullName evidence="9">Tripartite ATP-independent periplasmic transporters DctQ component domain-containing protein</fullName>
    </recommendedName>
</protein>
<dbReference type="AlphaFoldDB" id="X1UAY1"/>
<feature type="transmembrane region" description="Helical" evidence="8">
    <location>
        <begin position="96"/>
        <end position="117"/>
    </location>
</feature>
<keyword evidence="2" id="KW-0813">Transport</keyword>
<evidence type="ECO:0000259" key="9">
    <source>
        <dbReference type="Pfam" id="PF04290"/>
    </source>
</evidence>
<evidence type="ECO:0000256" key="7">
    <source>
        <dbReference type="ARBA" id="ARBA00023136"/>
    </source>
</evidence>
<feature type="transmembrane region" description="Helical" evidence="8">
    <location>
        <begin position="20"/>
        <end position="42"/>
    </location>
</feature>
<evidence type="ECO:0000256" key="3">
    <source>
        <dbReference type="ARBA" id="ARBA00022475"/>
    </source>
</evidence>
<keyword evidence="6 8" id="KW-1133">Transmembrane helix</keyword>
<feature type="transmembrane region" description="Helical" evidence="8">
    <location>
        <begin position="54"/>
        <end position="75"/>
    </location>
</feature>
<feature type="domain" description="Tripartite ATP-independent periplasmic transporters DctQ component" evidence="9">
    <location>
        <begin position="31"/>
        <end position="154"/>
    </location>
</feature>
<name>X1UAY1_9ZZZZ</name>
<keyword evidence="3" id="KW-1003">Cell membrane</keyword>
<gene>
    <name evidence="10" type="ORF">S12H4_29898</name>
</gene>
<accession>X1UAY1</accession>
<dbReference type="InterPro" id="IPR055348">
    <property type="entry name" value="DctQ"/>
</dbReference>
<dbReference type="EMBL" id="BARW01017282">
    <property type="protein sequence ID" value="GAJ00762.1"/>
    <property type="molecule type" value="Genomic_DNA"/>
</dbReference>
<keyword evidence="4" id="KW-0997">Cell inner membrane</keyword>
<comment type="caution">
    <text evidence="10">The sequence shown here is derived from an EMBL/GenBank/DDBJ whole genome shotgun (WGS) entry which is preliminary data.</text>
</comment>
<reference evidence="10" key="1">
    <citation type="journal article" date="2014" name="Front. Microbiol.">
        <title>High frequency of phylogenetically diverse reductive dehalogenase-homologous genes in deep subseafloor sedimentary metagenomes.</title>
        <authorList>
            <person name="Kawai M."/>
            <person name="Futagami T."/>
            <person name="Toyoda A."/>
            <person name="Takaki Y."/>
            <person name="Nishi S."/>
            <person name="Hori S."/>
            <person name="Arai W."/>
            <person name="Tsubouchi T."/>
            <person name="Morono Y."/>
            <person name="Uchiyama I."/>
            <person name="Ito T."/>
            <person name="Fujiyama A."/>
            <person name="Inagaki F."/>
            <person name="Takami H."/>
        </authorList>
    </citation>
    <scope>NUCLEOTIDE SEQUENCE</scope>
    <source>
        <strain evidence="10">Expedition CK06-06</strain>
    </source>
</reference>
<feature type="transmembrane region" description="Helical" evidence="8">
    <location>
        <begin position="129"/>
        <end position="149"/>
    </location>
</feature>
<evidence type="ECO:0000256" key="5">
    <source>
        <dbReference type="ARBA" id="ARBA00022692"/>
    </source>
</evidence>
<dbReference type="PANTHER" id="PTHR35011">
    <property type="entry name" value="2,3-DIKETO-L-GULONATE TRAP TRANSPORTER SMALL PERMEASE PROTEIN YIAM"/>
    <property type="match status" value="1"/>
</dbReference>
<evidence type="ECO:0000256" key="2">
    <source>
        <dbReference type="ARBA" id="ARBA00022448"/>
    </source>
</evidence>